<evidence type="ECO:0000313" key="2">
    <source>
        <dbReference type="Proteomes" id="UP000199058"/>
    </source>
</evidence>
<dbReference type="OrthoDB" id="5902958at2"/>
<protein>
    <submittedName>
        <fullName evidence="1">Uncharacterized protein</fullName>
    </submittedName>
</protein>
<gene>
    <name evidence="1" type="ORF">SAMN05660443_2061</name>
</gene>
<accession>A0A1I1I3L2</accession>
<organism evidence="1 2">
    <name type="scientific">Marinospirillum celere</name>
    <dbReference type="NCBI Taxonomy" id="1122252"/>
    <lineage>
        <taxon>Bacteria</taxon>
        <taxon>Pseudomonadati</taxon>
        <taxon>Pseudomonadota</taxon>
        <taxon>Gammaproteobacteria</taxon>
        <taxon>Oceanospirillales</taxon>
        <taxon>Oceanospirillaceae</taxon>
        <taxon>Marinospirillum</taxon>
    </lineage>
</organism>
<dbReference type="RefSeq" id="WP_091963006.1">
    <property type="nucleotide sequence ID" value="NZ_FOLH01000004.1"/>
</dbReference>
<evidence type="ECO:0000313" key="1">
    <source>
        <dbReference type="EMBL" id="SFC28263.1"/>
    </source>
</evidence>
<sequence>MQTYTAPEAIWELFAIDSARYPNFRNAVNTLLKAKMPDKKLFFKPREEERLGGGCGSRSRSYYSEAQLVQLHNAVLIHGIFGMPKQVMKFFDSRAVAERKKLATWVQELLVNRQSVVGIGLLPPELRDFVELLGSDVDLYEEKLPNPFMELPQLALDGRDSLLSAMTTQLSVLSVDESMMIHYLNNNIEAAYQAAQQLPDSPETLIGRYKSLIVNEYQELSAFDEFLDAIR</sequence>
<reference evidence="1 2" key="1">
    <citation type="submission" date="2016-10" db="EMBL/GenBank/DDBJ databases">
        <authorList>
            <person name="de Groot N.N."/>
        </authorList>
    </citation>
    <scope>NUCLEOTIDE SEQUENCE [LARGE SCALE GENOMIC DNA]</scope>
    <source>
        <strain evidence="1 2">DSM 18438</strain>
    </source>
</reference>
<proteinExistence type="predicted"/>
<dbReference type="Proteomes" id="UP000199058">
    <property type="component" value="Unassembled WGS sequence"/>
</dbReference>
<dbReference type="AlphaFoldDB" id="A0A1I1I3L2"/>
<name>A0A1I1I3L2_9GAMM</name>
<keyword evidence="2" id="KW-1185">Reference proteome</keyword>
<dbReference type="STRING" id="1122252.SAMN05660443_2061"/>
<dbReference type="EMBL" id="FOLH01000004">
    <property type="protein sequence ID" value="SFC28263.1"/>
    <property type="molecule type" value="Genomic_DNA"/>
</dbReference>